<dbReference type="OrthoDB" id="30946at2157"/>
<comment type="similarity">
    <text evidence="12">Belongs to the CbiM family.</text>
</comment>
<dbReference type="Proteomes" id="UP000191661">
    <property type="component" value="Unassembled WGS sequence"/>
</dbReference>
<dbReference type="Pfam" id="PF01891">
    <property type="entry name" value="CbiM"/>
    <property type="match status" value="1"/>
</dbReference>
<dbReference type="GO" id="GO:0043190">
    <property type="term" value="C:ATP-binding cassette (ABC) transporter complex"/>
    <property type="evidence" value="ECO:0007669"/>
    <property type="project" value="InterPro"/>
</dbReference>
<feature type="transmembrane region" description="Helical" evidence="12">
    <location>
        <begin position="12"/>
        <end position="31"/>
    </location>
</feature>
<dbReference type="UniPathway" id="UPA00148"/>
<keyword evidence="4 12" id="KW-0813">Transport</keyword>
<gene>
    <name evidence="13" type="primary">cbiM2</name>
    <name evidence="12" type="synonym">cbiM</name>
    <name evidence="13" type="ORF">MBBAR_29c00070</name>
</gene>
<comment type="pathway">
    <text evidence="2 12">Cofactor biosynthesis; adenosylcobalamin biosynthesis.</text>
</comment>
<name>A0A1V6N0J9_METAZ</name>
<evidence type="ECO:0000256" key="2">
    <source>
        <dbReference type="ARBA" id="ARBA00004953"/>
    </source>
</evidence>
<dbReference type="PANTHER" id="PTHR43627">
    <property type="match status" value="1"/>
</dbReference>
<evidence type="ECO:0000313" key="13">
    <source>
        <dbReference type="EMBL" id="OQD58056.1"/>
    </source>
</evidence>
<dbReference type="NCBIfam" id="NF006184">
    <property type="entry name" value="PRK08319.1"/>
    <property type="match status" value="1"/>
</dbReference>
<feature type="transmembrane region" description="Helical" evidence="12">
    <location>
        <begin position="75"/>
        <end position="99"/>
    </location>
</feature>
<dbReference type="GO" id="GO:0015087">
    <property type="term" value="F:cobalt ion transmembrane transporter activity"/>
    <property type="evidence" value="ECO:0007669"/>
    <property type="project" value="UniProtKB-UniRule"/>
</dbReference>
<evidence type="ECO:0000256" key="11">
    <source>
        <dbReference type="ARBA" id="ARBA00023285"/>
    </source>
</evidence>
<feature type="transmembrane region" description="Helical" evidence="12">
    <location>
        <begin position="105"/>
        <end position="127"/>
    </location>
</feature>
<evidence type="ECO:0000256" key="8">
    <source>
        <dbReference type="ARBA" id="ARBA00022989"/>
    </source>
</evidence>
<keyword evidence="14" id="KW-1185">Reference proteome</keyword>
<evidence type="ECO:0000256" key="7">
    <source>
        <dbReference type="ARBA" id="ARBA00022692"/>
    </source>
</evidence>
<dbReference type="RefSeq" id="WP_080461038.1">
    <property type="nucleotide sequence ID" value="NZ_JXMW01000029.1"/>
</dbReference>
<evidence type="ECO:0000256" key="10">
    <source>
        <dbReference type="ARBA" id="ARBA00023136"/>
    </source>
</evidence>
<dbReference type="HAMAP" id="MF_01462">
    <property type="entry name" value="CbiM"/>
    <property type="match status" value="1"/>
</dbReference>
<keyword evidence="7 12" id="KW-0812">Transmembrane</keyword>
<sequence length="232" mass="24639">MHIMEGFLPPIWCLFWYILSIPVIAYGIIRIKKVTEETPESKSLLAVSGAFMFVLSSLKIPSVTGSCSHPTGNGLGAAIFGPAVAAVLATIVLLFQAILLAHGGLTTLGANVFSMGIIGPLVAWGVYKGFTKSGISAAIAIFFAAFLGDLFTYVTTSFQLAMAFPEPTFQAALTTFLGIFAITQIPLAIAEGLLTVVIWDQLTKYKPRLLEKLNALKISSSSKKSSEVSGDS</sequence>
<feature type="transmembrane region" description="Helical" evidence="12">
    <location>
        <begin position="43"/>
        <end position="63"/>
    </location>
</feature>
<dbReference type="AlphaFoldDB" id="A0A1V6N0J9"/>
<feature type="transmembrane region" description="Helical" evidence="12">
    <location>
        <begin position="176"/>
        <end position="199"/>
    </location>
</feature>
<keyword evidence="11 12" id="KW-0170">Cobalt</keyword>
<keyword evidence="5 12" id="KW-1003">Cell membrane</keyword>
<evidence type="ECO:0000256" key="5">
    <source>
        <dbReference type="ARBA" id="ARBA00022475"/>
    </source>
</evidence>
<feature type="transmembrane region" description="Helical" evidence="12">
    <location>
        <begin position="134"/>
        <end position="156"/>
    </location>
</feature>
<dbReference type="InterPro" id="IPR018024">
    <property type="entry name" value="CbiM"/>
</dbReference>
<comment type="function">
    <text evidence="12">Part of the energy-coupling factor (ECF) transporter complex CbiMNOQ involved in cobalt import.</text>
</comment>
<comment type="subcellular location">
    <subcellularLocation>
        <location evidence="1">Cell inner membrane</location>
        <topology evidence="1">Multi-pass membrane protein</topology>
    </subcellularLocation>
    <subcellularLocation>
        <location evidence="12">Cell membrane</location>
        <topology evidence="12">Multi-pass membrane protein</topology>
    </subcellularLocation>
</comment>
<evidence type="ECO:0000256" key="4">
    <source>
        <dbReference type="ARBA" id="ARBA00022448"/>
    </source>
</evidence>
<comment type="caution">
    <text evidence="13">The sequence shown here is derived from an EMBL/GenBank/DDBJ whole genome shotgun (WGS) entry which is preliminary data.</text>
</comment>
<dbReference type="PANTHER" id="PTHR43627:SF1">
    <property type="entry name" value="COBALT TRANSPORT PROTEIN CBIM"/>
    <property type="match status" value="1"/>
</dbReference>
<comment type="subunit">
    <text evidence="12">Forms an energy-coupling factor (ECF) transporter complex composed of an ATP-binding protein (A component, CbiO), a transmembrane protein (T component, CbiQ) and 2 possible substrate-capture proteins (S components, CbiM and CbiN) of unknown stoichimetry.</text>
</comment>
<dbReference type="InterPro" id="IPR002751">
    <property type="entry name" value="CbiM/NikMN"/>
</dbReference>
<keyword evidence="8 12" id="KW-1133">Transmembrane helix</keyword>
<organism evidence="13 14">
    <name type="scientific">Methanobrevibacter arboriphilus JCM 13429 = DSM 1125</name>
    <dbReference type="NCBI Taxonomy" id="1300164"/>
    <lineage>
        <taxon>Archaea</taxon>
        <taxon>Methanobacteriati</taxon>
        <taxon>Methanobacteriota</taxon>
        <taxon>Methanomada group</taxon>
        <taxon>Methanobacteria</taxon>
        <taxon>Methanobacteriales</taxon>
        <taxon>Methanobacteriaceae</taxon>
        <taxon>Methanobrevibacter</taxon>
    </lineage>
</organism>
<reference evidence="13 14" key="1">
    <citation type="submission" date="2014-12" db="EMBL/GenBank/DDBJ databases">
        <title>Genome sequence of Methanobrevibacter arboriphilicus DH1, DSM1125.</title>
        <authorList>
            <person name="Poehlein A."/>
            <person name="Thauer R.K."/>
            <person name="Seedorf H."/>
            <person name="Daniel R."/>
        </authorList>
    </citation>
    <scope>NUCLEOTIDE SEQUENCE [LARGE SCALE GENOMIC DNA]</scope>
    <source>
        <strain evidence="13 14">DH1</strain>
    </source>
</reference>
<dbReference type="Gene3D" id="1.10.1760.20">
    <property type="match status" value="1"/>
</dbReference>
<dbReference type="GO" id="GO:0009236">
    <property type="term" value="P:cobalamin biosynthetic process"/>
    <property type="evidence" value="ECO:0007669"/>
    <property type="project" value="UniProtKB-UniRule"/>
</dbReference>
<keyword evidence="9 12" id="KW-0406">Ion transport</keyword>
<accession>A0A1V6N0J9</accession>
<keyword evidence="3 12" id="KW-0171">Cobalt transport</keyword>
<evidence type="ECO:0000256" key="1">
    <source>
        <dbReference type="ARBA" id="ARBA00004429"/>
    </source>
</evidence>
<evidence type="ECO:0000313" key="14">
    <source>
        <dbReference type="Proteomes" id="UP000191661"/>
    </source>
</evidence>
<dbReference type="FunFam" id="1.10.1760.20:FF:000001">
    <property type="entry name" value="Cobalt transport protein CbiM"/>
    <property type="match status" value="1"/>
</dbReference>
<evidence type="ECO:0000256" key="6">
    <source>
        <dbReference type="ARBA" id="ARBA00022573"/>
    </source>
</evidence>
<keyword evidence="10 12" id="KW-0472">Membrane</keyword>
<evidence type="ECO:0000256" key="12">
    <source>
        <dbReference type="HAMAP-Rule" id="MF_01462"/>
    </source>
</evidence>
<dbReference type="NCBIfam" id="TIGR00123">
    <property type="entry name" value="cbiM"/>
    <property type="match status" value="1"/>
</dbReference>
<evidence type="ECO:0000256" key="9">
    <source>
        <dbReference type="ARBA" id="ARBA00023065"/>
    </source>
</evidence>
<proteinExistence type="inferred from homology"/>
<evidence type="ECO:0000256" key="3">
    <source>
        <dbReference type="ARBA" id="ARBA00022426"/>
    </source>
</evidence>
<protein>
    <recommendedName>
        <fullName evidence="12">Putative cobalt transport protein CbiM</fullName>
    </recommendedName>
    <alternativeName>
        <fullName evidence="12">Energy-coupling factor transporter probable substrate-capture protein CbiM</fullName>
        <shortName evidence="12">ECF transporter S component CbiM</shortName>
    </alternativeName>
</protein>
<dbReference type="EMBL" id="JXMW01000029">
    <property type="protein sequence ID" value="OQD58056.1"/>
    <property type="molecule type" value="Genomic_DNA"/>
</dbReference>
<keyword evidence="6 12" id="KW-0169">Cobalamin biosynthesis</keyword>